<feature type="transmembrane region" description="Helical" evidence="1">
    <location>
        <begin position="980"/>
        <end position="1005"/>
    </location>
</feature>
<dbReference type="SUPFAM" id="SSF82714">
    <property type="entry name" value="Multidrug efflux transporter AcrB TolC docking domain, DN and DC subdomains"/>
    <property type="match status" value="2"/>
</dbReference>
<dbReference type="PANTHER" id="PTHR32063:SF77">
    <property type="entry name" value="ACR FAMILY TRANSPORT PROTEIN"/>
    <property type="match status" value="1"/>
</dbReference>
<dbReference type="InterPro" id="IPR027463">
    <property type="entry name" value="AcrB_DN_DC_subdom"/>
</dbReference>
<dbReference type="Proteomes" id="UP000190135">
    <property type="component" value="Unassembled WGS sequence"/>
</dbReference>
<protein>
    <submittedName>
        <fullName evidence="2">Multidrug efflux pump subunit AcrB</fullName>
    </submittedName>
</protein>
<dbReference type="GO" id="GO:0005886">
    <property type="term" value="C:plasma membrane"/>
    <property type="evidence" value="ECO:0007669"/>
    <property type="project" value="TreeGrafter"/>
</dbReference>
<dbReference type="OrthoDB" id="9806532at2"/>
<dbReference type="SUPFAM" id="SSF82693">
    <property type="entry name" value="Multidrug efflux transporter AcrB pore domain, PN1, PN2, PC1 and PC2 subdomains"/>
    <property type="match status" value="3"/>
</dbReference>
<feature type="transmembrane region" description="Helical" evidence="1">
    <location>
        <begin position="384"/>
        <end position="403"/>
    </location>
</feature>
<feature type="transmembrane region" description="Helical" evidence="1">
    <location>
        <begin position="461"/>
        <end position="488"/>
    </location>
</feature>
<feature type="transmembrane region" description="Helical" evidence="1">
    <location>
        <begin position="358"/>
        <end position="378"/>
    </location>
</feature>
<feature type="transmembrane region" description="Helical" evidence="1">
    <location>
        <begin position="875"/>
        <end position="894"/>
    </location>
</feature>
<feature type="transmembrane region" description="Helical" evidence="1">
    <location>
        <begin position="429"/>
        <end position="449"/>
    </location>
</feature>
<dbReference type="SUPFAM" id="SSF82866">
    <property type="entry name" value="Multidrug efflux transporter AcrB transmembrane domain"/>
    <property type="match status" value="2"/>
</dbReference>
<feature type="transmembrane region" description="Helical" evidence="1">
    <location>
        <begin position="900"/>
        <end position="926"/>
    </location>
</feature>
<keyword evidence="1" id="KW-0812">Transmembrane</keyword>
<accession>A0A1T4STQ8</accession>
<keyword evidence="1" id="KW-0472">Membrane</keyword>
<feature type="transmembrane region" description="Helical" evidence="1">
    <location>
        <begin position="509"/>
        <end position="535"/>
    </location>
</feature>
<dbReference type="GO" id="GO:0042910">
    <property type="term" value="F:xenobiotic transmembrane transporter activity"/>
    <property type="evidence" value="ECO:0007669"/>
    <property type="project" value="TreeGrafter"/>
</dbReference>
<name>A0A1T4STQ8_9HYPH</name>
<dbReference type="PRINTS" id="PR00702">
    <property type="entry name" value="ACRIFLAVINRP"/>
</dbReference>
<dbReference type="Pfam" id="PF00873">
    <property type="entry name" value="ACR_tran"/>
    <property type="match status" value="1"/>
</dbReference>
<feature type="transmembrane region" description="Helical" evidence="1">
    <location>
        <begin position="331"/>
        <end position="351"/>
    </location>
</feature>
<reference evidence="2 3" key="1">
    <citation type="submission" date="2017-02" db="EMBL/GenBank/DDBJ databases">
        <authorList>
            <person name="Peterson S.W."/>
        </authorList>
    </citation>
    <scope>NUCLEOTIDE SEQUENCE [LARGE SCALE GENOMIC DNA]</scope>
    <source>
        <strain evidence="2 3">USBA 369</strain>
    </source>
</reference>
<dbReference type="Gene3D" id="3.30.70.1440">
    <property type="entry name" value="Multidrug efflux transporter AcrB pore domain"/>
    <property type="match status" value="1"/>
</dbReference>
<dbReference type="Gene3D" id="3.30.70.1430">
    <property type="entry name" value="Multidrug efflux transporter AcrB pore domain"/>
    <property type="match status" value="2"/>
</dbReference>
<dbReference type="Gene3D" id="3.30.70.1320">
    <property type="entry name" value="Multidrug efflux transporter AcrB pore domain like"/>
    <property type="match status" value="1"/>
</dbReference>
<feature type="transmembrane region" description="Helical" evidence="1">
    <location>
        <begin position="845"/>
        <end position="868"/>
    </location>
</feature>
<dbReference type="PANTHER" id="PTHR32063">
    <property type="match status" value="1"/>
</dbReference>
<proteinExistence type="predicted"/>
<dbReference type="STRING" id="1365950.SAMN05428963_11427"/>
<dbReference type="EMBL" id="FUXL01000014">
    <property type="protein sequence ID" value="SKA31563.1"/>
    <property type="molecule type" value="Genomic_DNA"/>
</dbReference>
<dbReference type="AlphaFoldDB" id="A0A1T4STQ8"/>
<dbReference type="RefSeq" id="WP_078709655.1">
    <property type="nucleotide sequence ID" value="NZ_FUXL01000014.1"/>
</dbReference>
<evidence type="ECO:0000313" key="2">
    <source>
        <dbReference type="EMBL" id="SKA31563.1"/>
    </source>
</evidence>
<gene>
    <name evidence="2" type="ORF">SAMN05428963_11427</name>
</gene>
<dbReference type="InterPro" id="IPR001036">
    <property type="entry name" value="Acrflvin-R"/>
</dbReference>
<sequence length="1033" mass="108563">MNVSAWAVRNPVPVILLFVLLLIGGLFSFSKLGVQSFPDLDLPLIQISANLEGAAPAQLETEVARKIEDSVASLSRLNHITTTVNDGSVGIMAEFEIAKDPEEALNEVRNAVDSVRADLPSEMSAPSVTKLSIQNSVLITYAVTSGKLDEAELSWFVDNDMTKALRSVEGVGDVARVGGIDREVVVAVDPGKLAALGLSVTDVAGLLRSVQLDQSGGRVQTTSSRQSIRVLGAADTIDRLSSVSVPAANGTSIQLDQIATIRDAHADRTSLAYLNGDRVIGVQIKRSNGYSDVAVAEGIRSVIATFAAAHPEVAIAEASNTVKATADDYEASMHMLAEGIVIAIVIVWLFLRSWRATVVSAAALPLAMIPTFMIMDLFGFTLNVVSLLSLSLVVGILVDDAIVEVENIERHLSYGGTPRAATIEATQEIGIAVIATTLTLVAVFLPTAFMGDIPGLVFRQFGITAAAAVLASLLVARLLTPMMAASLLKAKRTASARADGRLMRTYMRLARFCLAWRKLTILATILFVAASLSLVPLLETAFVPPADIAQTTVTLNVQPGSSLEETDAVVRQAATAIAEVGQVRSVFAVVGASGSNSGGPNLAIIPDVTGALLTVDLTPLNERDRSQTQIENDIRAALDRVPGARVQVGAGGDGSTLGIVLASNDDAALLQAAKTLEEQIRGLPGLGAVTSTAALEAPEVQIVPDSAHASAVGVTPEAIADVVRIATYGDYEASQPKLNLPERQLPIRLKLDADPESNLEDIRQLRVDGNGGSVTLGSVADVGLGTGPTSISRIDRERNVTVSVELNGKSIGSVMEEVQALPAMKALPAGVKTIDEGEVESMDSMFAGFLVALVIGLVCIYAVLALLFHDFLQPFTILMAIPLSLGGALLPLVLTGTSFSMATAIGLLMLIGIVTKNSILIVEYAAATQQKGWQRGEALLDACHKRARPVVMTTIAMIGGMCPVVLGLSGGDPSFRRPMGLVVIGGLLVSTALSLVVIPVIYSFVDDFSSWLRRRFLNTATESHDGEVAVASR</sequence>
<organism evidence="2 3">
    <name type="scientific">Consotaella salsifontis</name>
    <dbReference type="NCBI Taxonomy" id="1365950"/>
    <lineage>
        <taxon>Bacteria</taxon>
        <taxon>Pseudomonadati</taxon>
        <taxon>Pseudomonadota</taxon>
        <taxon>Alphaproteobacteria</taxon>
        <taxon>Hyphomicrobiales</taxon>
        <taxon>Aurantimonadaceae</taxon>
        <taxon>Consotaella</taxon>
    </lineage>
</organism>
<dbReference type="Gene3D" id="3.30.2090.10">
    <property type="entry name" value="Multidrug efflux transporter AcrB TolC docking domain, DN and DC subdomains"/>
    <property type="match status" value="2"/>
</dbReference>
<keyword evidence="3" id="KW-1185">Reference proteome</keyword>
<keyword evidence="1" id="KW-1133">Transmembrane helix</keyword>
<feature type="transmembrane region" description="Helical" evidence="1">
    <location>
        <begin position="947"/>
        <end position="968"/>
    </location>
</feature>
<dbReference type="Gene3D" id="1.20.1640.10">
    <property type="entry name" value="Multidrug efflux transporter AcrB transmembrane domain"/>
    <property type="match status" value="2"/>
</dbReference>
<evidence type="ECO:0000256" key="1">
    <source>
        <dbReference type="SAM" id="Phobius"/>
    </source>
</evidence>
<evidence type="ECO:0000313" key="3">
    <source>
        <dbReference type="Proteomes" id="UP000190135"/>
    </source>
</evidence>